<dbReference type="InterPro" id="IPR036451">
    <property type="entry name" value="CblAdoTrfase-like_sf"/>
</dbReference>
<sequence>MKKANKTHLFNLELVDKDDLRIEAVGSIDEANAFIGLAKTKIEDKKLREILTDVQTMMFKAGSQCVGGDVKISEGDLKNLLNTINYLQNAVKMPDSFIILEKDEISALLSIARSTVRRAERRAVTLYRNGAVEYLLVEWLNKLSYLLYLMILAVQNGEYEPIEL</sequence>
<dbReference type="Pfam" id="PF01923">
    <property type="entry name" value="Cob_adeno_trans"/>
    <property type="match status" value="1"/>
</dbReference>
<dbReference type="EMBL" id="CP087714">
    <property type="protein sequence ID" value="XAT64843.1"/>
    <property type="molecule type" value="Genomic_DNA"/>
</dbReference>
<dbReference type="Proteomes" id="UP001492541">
    <property type="component" value="Chromosome"/>
</dbReference>
<reference evidence="5 6" key="1">
    <citation type="submission" date="2021-11" db="EMBL/GenBank/DDBJ databases">
        <title>Whole genome of Geoglobus acetivorans.</title>
        <authorList>
            <person name="Liu D."/>
        </authorList>
    </citation>
    <scope>NUCLEOTIDE SEQUENCE [LARGE SCALE GENOMIC DNA]</scope>
    <source>
        <strain evidence="5 6">SBH6</strain>
    </source>
</reference>
<evidence type="ECO:0000313" key="5">
    <source>
        <dbReference type="EMBL" id="XAT64843.1"/>
    </source>
</evidence>
<dbReference type="PANTHER" id="PTHR12213">
    <property type="entry name" value="CORRINOID ADENOSYLTRANSFERASE"/>
    <property type="match status" value="1"/>
</dbReference>
<dbReference type="GeneID" id="90449142"/>
<proteinExistence type="predicted"/>
<dbReference type="PANTHER" id="PTHR12213:SF0">
    <property type="entry name" value="CORRINOID ADENOSYLTRANSFERASE MMAB"/>
    <property type="match status" value="1"/>
</dbReference>
<organism evidence="5 6">
    <name type="scientific">Geoglobus acetivorans</name>
    <dbReference type="NCBI Taxonomy" id="565033"/>
    <lineage>
        <taxon>Archaea</taxon>
        <taxon>Methanobacteriati</taxon>
        <taxon>Methanobacteriota</taxon>
        <taxon>Archaeoglobi</taxon>
        <taxon>Archaeoglobales</taxon>
        <taxon>Archaeoglobaceae</taxon>
        <taxon>Geoglobus</taxon>
    </lineage>
</organism>
<protein>
    <submittedName>
        <fullName evidence="5">ATP:cob(I)alamin adenosyltransferase</fullName>
    </submittedName>
</protein>
<dbReference type="InterPro" id="IPR029499">
    <property type="entry name" value="PduO-typ"/>
</dbReference>
<accession>A0ABZ3H7S6</accession>
<dbReference type="SUPFAM" id="SSF89028">
    <property type="entry name" value="Cobalamin adenosyltransferase-like"/>
    <property type="match status" value="1"/>
</dbReference>
<dbReference type="RefSeq" id="WP_193807694.1">
    <property type="nucleotide sequence ID" value="NZ_CP087714.1"/>
</dbReference>
<evidence type="ECO:0000256" key="3">
    <source>
        <dbReference type="ARBA" id="ARBA00022840"/>
    </source>
</evidence>
<gene>
    <name evidence="5" type="ORF">LPQ35_05610</name>
</gene>
<evidence type="ECO:0000256" key="1">
    <source>
        <dbReference type="ARBA" id="ARBA00022679"/>
    </source>
</evidence>
<keyword evidence="1" id="KW-0808">Transferase</keyword>
<name>A0ABZ3H7S6_GEOAI</name>
<evidence type="ECO:0000256" key="2">
    <source>
        <dbReference type="ARBA" id="ARBA00022741"/>
    </source>
</evidence>
<keyword evidence="6" id="KW-1185">Reference proteome</keyword>
<evidence type="ECO:0000313" key="6">
    <source>
        <dbReference type="Proteomes" id="UP001492541"/>
    </source>
</evidence>
<keyword evidence="3" id="KW-0067">ATP-binding</keyword>
<dbReference type="Gene3D" id="1.20.1200.10">
    <property type="entry name" value="Cobalamin adenosyltransferase-like"/>
    <property type="match status" value="1"/>
</dbReference>
<keyword evidence="2" id="KW-0547">Nucleotide-binding</keyword>
<dbReference type="InterPro" id="IPR016030">
    <property type="entry name" value="CblAdoTrfase-like"/>
</dbReference>
<evidence type="ECO:0000259" key="4">
    <source>
        <dbReference type="Pfam" id="PF01923"/>
    </source>
</evidence>
<feature type="domain" description="Cobalamin adenosyltransferase-like" evidence="4">
    <location>
        <begin position="5"/>
        <end position="152"/>
    </location>
</feature>